<sequence>MTEEDKSKTPGDNGSGRGRSFGKWRKVKKDPKLEKVTEENSNDFFGVKSYLHHFYDTIHTYKDPDVYEDDDLKLLLKENATRRRRCISSIWWKVFVWIGANLLIFGIVGVLVGYLVPQKTVIVAETEDDYDILDNQAINFNMNLDVCKLVGLILFCIGGLTLTVALLVPTIVVPRQEPPPPDLDTTLTSFSDYQDQPRSPPPVPVDSLTTVKQVQPARKEQESVATQAAGMVPLAASVTQ</sequence>
<dbReference type="GO" id="GO:0043025">
    <property type="term" value="C:neuronal cell body"/>
    <property type="evidence" value="ECO:0007669"/>
    <property type="project" value="TreeGrafter"/>
</dbReference>
<gene>
    <name evidence="3" type="ORF">DGYR_LOCUS2843</name>
</gene>
<dbReference type="EMBL" id="CAJFCJ010000004">
    <property type="protein sequence ID" value="CAD5113941.1"/>
    <property type="molecule type" value="Genomic_DNA"/>
</dbReference>
<feature type="region of interest" description="Disordered" evidence="1">
    <location>
        <begin position="1"/>
        <end position="32"/>
    </location>
</feature>
<feature type="transmembrane region" description="Helical" evidence="2">
    <location>
        <begin position="149"/>
        <end position="173"/>
    </location>
</feature>
<dbReference type="AlphaFoldDB" id="A0A7I8VCK6"/>
<dbReference type="Pfam" id="PF14927">
    <property type="entry name" value="Neurensin"/>
    <property type="match status" value="1"/>
</dbReference>
<name>A0A7I8VCK6_9ANNE</name>
<dbReference type="Proteomes" id="UP000549394">
    <property type="component" value="Unassembled WGS sequence"/>
</dbReference>
<dbReference type="GO" id="GO:0043005">
    <property type="term" value="C:neuron projection"/>
    <property type="evidence" value="ECO:0007669"/>
    <property type="project" value="TreeGrafter"/>
</dbReference>
<feature type="compositionally biased region" description="Basic residues" evidence="1">
    <location>
        <begin position="20"/>
        <end position="29"/>
    </location>
</feature>
<evidence type="ECO:0000256" key="2">
    <source>
        <dbReference type="SAM" id="Phobius"/>
    </source>
</evidence>
<dbReference type="OrthoDB" id="5979667at2759"/>
<protein>
    <submittedName>
        <fullName evidence="3">DgyrCDS3103</fullName>
    </submittedName>
</protein>
<dbReference type="GO" id="GO:0007399">
    <property type="term" value="P:nervous system development"/>
    <property type="evidence" value="ECO:0007669"/>
    <property type="project" value="TreeGrafter"/>
</dbReference>
<organism evidence="3 4">
    <name type="scientific">Dimorphilus gyrociliatus</name>
    <dbReference type="NCBI Taxonomy" id="2664684"/>
    <lineage>
        <taxon>Eukaryota</taxon>
        <taxon>Metazoa</taxon>
        <taxon>Spiralia</taxon>
        <taxon>Lophotrochozoa</taxon>
        <taxon>Annelida</taxon>
        <taxon>Polychaeta</taxon>
        <taxon>Polychaeta incertae sedis</taxon>
        <taxon>Dinophilidae</taxon>
        <taxon>Dimorphilus</taxon>
    </lineage>
</organism>
<keyword evidence="4" id="KW-1185">Reference proteome</keyword>
<keyword evidence="2" id="KW-0812">Transmembrane</keyword>
<keyword evidence="2" id="KW-1133">Transmembrane helix</keyword>
<proteinExistence type="predicted"/>
<dbReference type="GO" id="GO:0030133">
    <property type="term" value="C:transport vesicle"/>
    <property type="evidence" value="ECO:0007669"/>
    <property type="project" value="InterPro"/>
</dbReference>
<reference evidence="3 4" key="1">
    <citation type="submission" date="2020-08" db="EMBL/GenBank/DDBJ databases">
        <authorList>
            <person name="Hejnol A."/>
        </authorList>
    </citation>
    <scope>NUCLEOTIDE SEQUENCE [LARGE SCALE GENOMIC DNA]</scope>
</reference>
<dbReference type="PANTHER" id="PTHR14796">
    <property type="entry name" value="NEURENSIN 1-RELATED"/>
    <property type="match status" value="1"/>
</dbReference>
<comment type="caution">
    <text evidence="3">The sequence shown here is derived from an EMBL/GenBank/DDBJ whole genome shotgun (WGS) entry which is preliminary data.</text>
</comment>
<feature type="region of interest" description="Disordered" evidence="1">
    <location>
        <begin position="178"/>
        <end position="226"/>
    </location>
</feature>
<dbReference type="PANTHER" id="PTHR14796:SF3">
    <property type="entry name" value="NEURENSIN 1-LIKE-RELATED"/>
    <property type="match status" value="1"/>
</dbReference>
<accession>A0A7I8VCK6</accession>
<feature type="transmembrane region" description="Helical" evidence="2">
    <location>
        <begin position="90"/>
        <end position="116"/>
    </location>
</feature>
<evidence type="ECO:0000256" key="1">
    <source>
        <dbReference type="SAM" id="MobiDB-lite"/>
    </source>
</evidence>
<evidence type="ECO:0000313" key="3">
    <source>
        <dbReference type="EMBL" id="CAD5113941.1"/>
    </source>
</evidence>
<dbReference type="InterPro" id="IPR024883">
    <property type="entry name" value="Neurensin"/>
</dbReference>
<evidence type="ECO:0000313" key="4">
    <source>
        <dbReference type="Proteomes" id="UP000549394"/>
    </source>
</evidence>
<keyword evidence="2" id="KW-0472">Membrane</keyword>